<dbReference type="Pfam" id="PF19576">
    <property type="entry name" value="Acyltransf_2"/>
    <property type="match status" value="1"/>
</dbReference>
<gene>
    <name evidence="5" type="ORF">LNKW23_39580</name>
</gene>
<evidence type="ECO:0000256" key="3">
    <source>
        <dbReference type="ARBA" id="ARBA00023315"/>
    </source>
</evidence>
<evidence type="ECO:0000313" key="6">
    <source>
        <dbReference type="Proteomes" id="UP001239909"/>
    </source>
</evidence>
<proteinExistence type="predicted"/>
<evidence type="ECO:0000313" key="5">
    <source>
        <dbReference type="EMBL" id="GMG84742.1"/>
    </source>
</evidence>
<accession>A0ABQ6LR43</accession>
<dbReference type="EMBL" id="BSYI01000042">
    <property type="protein sequence ID" value="GMG84742.1"/>
    <property type="molecule type" value="Genomic_DNA"/>
</dbReference>
<dbReference type="Proteomes" id="UP001239909">
    <property type="component" value="Unassembled WGS sequence"/>
</dbReference>
<comment type="caution">
    <text evidence="5">The sequence shown here is derived from an EMBL/GenBank/DDBJ whole genome shotgun (WGS) entry which is preliminary data.</text>
</comment>
<dbReference type="PANTHER" id="PTHR10434:SF66">
    <property type="entry name" value="PHOSPHOLIPID_GLYCEROL ACYLTRANSFERASE DOMAIN-CONTAINING PROTEIN"/>
    <property type="match status" value="1"/>
</dbReference>
<protein>
    <submittedName>
        <fullName evidence="5">GNAT family N-acetyltransferase</fullName>
    </submittedName>
</protein>
<dbReference type="SMART" id="SM00563">
    <property type="entry name" value="PlsC"/>
    <property type="match status" value="1"/>
</dbReference>
<dbReference type="InterPro" id="IPR045746">
    <property type="entry name" value="ACT14924-like_Acyltransf_dom"/>
</dbReference>
<keyword evidence="2" id="KW-0808">Transferase</keyword>
<sequence>MQQSIAASKAGPKEISYSFSARSRAGRTFIRSIENVTGRPRLLRMADGYEREVEAGRNFWEVMQERYGISLDFVNGGLENIPREGPLVVVANHPYGILDGLAIGRILQITRGDFKIIANTVFKKSKELDRSILPIDFAETKEAQRLNIATRKEALSYLADGGAVAIFPGGTVSTAARPFARAMDPPWKPFTARMIAKSQATVVPVYFEGSNSRLFQVASHLHYTLRMALLISEFEMRVGGPIRVRIGKPLPRAEIKARASDARALMDYLRERTYRLSPKPIRDVPYGLYLG</sequence>
<dbReference type="CDD" id="cd07986">
    <property type="entry name" value="LPLAT_ACT14924-like"/>
    <property type="match status" value="1"/>
</dbReference>
<keyword evidence="6" id="KW-1185">Reference proteome</keyword>
<dbReference type="RefSeq" id="WP_285673841.1">
    <property type="nucleotide sequence ID" value="NZ_BSYI01000042.1"/>
</dbReference>
<feature type="domain" description="Phospholipid/glycerol acyltransferase" evidence="4">
    <location>
        <begin position="87"/>
        <end position="210"/>
    </location>
</feature>
<evidence type="ECO:0000256" key="1">
    <source>
        <dbReference type="ARBA" id="ARBA00005189"/>
    </source>
</evidence>
<dbReference type="InterPro" id="IPR002123">
    <property type="entry name" value="Plipid/glycerol_acylTrfase"/>
</dbReference>
<evidence type="ECO:0000259" key="4">
    <source>
        <dbReference type="SMART" id="SM00563"/>
    </source>
</evidence>
<evidence type="ECO:0000256" key="2">
    <source>
        <dbReference type="ARBA" id="ARBA00022679"/>
    </source>
</evidence>
<organism evidence="5 6">
    <name type="scientific">Paralimibaculum aggregatum</name>
    <dbReference type="NCBI Taxonomy" id="3036245"/>
    <lineage>
        <taxon>Bacteria</taxon>
        <taxon>Pseudomonadati</taxon>
        <taxon>Pseudomonadota</taxon>
        <taxon>Alphaproteobacteria</taxon>
        <taxon>Rhodobacterales</taxon>
        <taxon>Paracoccaceae</taxon>
        <taxon>Paralimibaculum</taxon>
    </lineage>
</organism>
<name>A0ABQ6LR43_9RHOB</name>
<comment type="pathway">
    <text evidence="1">Lipid metabolism.</text>
</comment>
<dbReference type="PANTHER" id="PTHR10434">
    <property type="entry name" value="1-ACYL-SN-GLYCEROL-3-PHOSPHATE ACYLTRANSFERASE"/>
    <property type="match status" value="1"/>
</dbReference>
<reference evidence="5 6" key="1">
    <citation type="submission" date="2023-04" db="EMBL/GenBank/DDBJ databases">
        <title>Marinoamorphus aggregata gen. nov., sp. Nov., isolate from tissue of brittle star Ophioplocus japonicus.</title>
        <authorList>
            <person name="Kawano K."/>
            <person name="Sawayama S."/>
            <person name="Nakagawa S."/>
        </authorList>
    </citation>
    <scope>NUCLEOTIDE SEQUENCE [LARGE SCALE GENOMIC DNA]</scope>
    <source>
        <strain evidence="5 6">NKW23</strain>
    </source>
</reference>
<keyword evidence="3" id="KW-0012">Acyltransferase</keyword>
<dbReference type="SUPFAM" id="SSF69593">
    <property type="entry name" value="Glycerol-3-phosphate (1)-acyltransferase"/>
    <property type="match status" value="1"/>
</dbReference>